<dbReference type="EMBL" id="GGFL01013229">
    <property type="protein sequence ID" value="MBW77407.1"/>
    <property type="molecule type" value="Transcribed_RNA"/>
</dbReference>
<organism evidence="1">
    <name type="scientific">Anopheles darlingi</name>
    <name type="common">Mosquito</name>
    <dbReference type="NCBI Taxonomy" id="43151"/>
    <lineage>
        <taxon>Eukaryota</taxon>
        <taxon>Metazoa</taxon>
        <taxon>Ecdysozoa</taxon>
        <taxon>Arthropoda</taxon>
        <taxon>Hexapoda</taxon>
        <taxon>Insecta</taxon>
        <taxon>Pterygota</taxon>
        <taxon>Neoptera</taxon>
        <taxon>Endopterygota</taxon>
        <taxon>Diptera</taxon>
        <taxon>Nematocera</taxon>
        <taxon>Culicoidea</taxon>
        <taxon>Culicidae</taxon>
        <taxon>Anophelinae</taxon>
        <taxon>Anopheles</taxon>
    </lineage>
</organism>
<name>A0A2M4DIL5_ANODA</name>
<reference evidence="1" key="1">
    <citation type="submission" date="2018-01" db="EMBL/GenBank/DDBJ databases">
        <title>An insight into the sialome of Amazonian anophelines.</title>
        <authorList>
            <person name="Ribeiro J.M."/>
            <person name="Scarpassa V."/>
            <person name="Calvo E."/>
        </authorList>
    </citation>
    <scope>NUCLEOTIDE SEQUENCE</scope>
</reference>
<dbReference type="AlphaFoldDB" id="A0A2M4DIL5"/>
<sequence>MGTIPDSASLCLSLSFSLSRSLCFHHVTPLYWRDLLSPPTERYFMSFGGWWLSLTRHLPVPFFSRLFMTIELRASIPARSVSILRGHRFSSLNRNRSSSHAPQFPGGST</sequence>
<protein>
    <submittedName>
        <fullName evidence="1">Putative secreted protein</fullName>
    </submittedName>
</protein>
<evidence type="ECO:0000313" key="1">
    <source>
        <dbReference type="EMBL" id="MBW77407.1"/>
    </source>
</evidence>
<accession>A0A2M4DIL5</accession>
<proteinExistence type="predicted"/>